<dbReference type="AlphaFoldDB" id="W7AL98"/>
<dbReference type="EMBL" id="KI965474">
    <property type="protein sequence ID" value="EUD66116.1"/>
    <property type="molecule type" value="Genomic_DNA"/>
</dbReference>
<feature type="region of interest" description="Disordered" evidence="1">
    <location>
        <begin position="344"/>
        <end position="364"/>
    </location>
</feature>
<feature type="compositionally biased region" description="Basic and acidic residues" evidence="1">
    <location>
        <begin position="53"/>
        <end position="62"/>
    </location>
</feature>
<feature type="region of interest" description="Disordered" evidence="1">
    <location>
        <begin position="33"/>
        <end position="62"/>
    </location>
</feature>
<accession>W7AL98</accession>
<feature type="compositionally biased region" description="Polar residues" evidence="1">
    <location>
        <begin position="171"/>
        <end position="185"/>
    </location>
</feature>
<evidence type="ECO:0000313" key="3">
    <source>
        <dbReference type="Proteomes" id="UP000030640"/>
    </source>
</evidence>
<reference evidence="2 3" key="1">
    <citation type="submission" date="2013-02" db="EMBL/GenBank/DDBJ databases">
        <title>The Genome Sequence of Plasmodium inui San Antonio 1.</title>
        <authorList>
            <consortium name="The Broad Institute Genome Sequencing Platform"/>
            <consortium name="The Broad Institute Genome Sequencing Center for Infectious Disease"/>
            <person name="Neafsey D."/>
            <person name="Cheeseman I."/>
            <person name="Volkman S."/>
            <person name="Adams J."/>
            <person name="Walker B."/>
            <person name="Young S.K."/>
            <person name="Zeng Q."/>
            <person name="Gargeya S."/>
            <person name="Fitzgerald M."/>
            <person name="Haas B."/>
            <person name="Abouelleil A."/>
            <person name="Alvarado L."/>
            <person name="Arachchi H.M."/>
            <person name="Berlin A.M."/>
            <person name="Chapman S.B."/>
            <person name="Dewar J."/>
            <person name="Goldberg J."/>
            <person name="Griggs A."/>
            <person name="Gujja S."/>
            <person name="Hansen M."/>
            <person name="Howarth C."/>
            <person name="Imamovic A."/>
            <person name="Larimer J."/>
            <person name="McCowan C."/>
            <person name="Murphy C."/>
            <person name="Neiman D."/>
            <person name="Pearson M."/>
            <person name="Priest M."/>
            <person name="Roberts A."/>
            <person name="Saif S."/>
            <person name="Shea T."/>
            <person name="Sisk P."/>
            <person name="Sykes S."/>
            <person name="Wortman J."/>
            <person name="Nusbaum C."/>
            <person name="Birren B."/>
        </authorList>
    </citation>
    <scope>NUCLEOTIDE SEQUENCE [LARGE SCALE GENOMIC DNA]</scope>
    <source>
        <strain evidence="2 3">San Antonio 1</strain>
    </source>
</reference>
<dbReference type="OrthoDB" id="370906at2759"/>
<name>W7AL98_9APIC</name>
<keyword evidence="3" id="KW-1185">Reference proteome</keyword>
<feature type="compositionally biased region" description="Basic residues" evidence="1">
    <location>
        <begin position="35"/>
        <end position="51"/>
    </location>
</feature>
<dbReference type="GeneID" id="20038860"/>
<gene>
    <name evidence="2" type="ORF">C922_03586</name>
</gene>
<proteinExistence type="predicted"/>
<organism evidence="2 3">
    <name type="scientific">Plasmodium inui San Antonio 1</name>
    <dbReference type="NCBI Taxonomy" id="1237626"/>
    <lineage>
        <taxon>Eukaryota</taxon>
        <taxon>Sar</taxon>
        <taxon>Alveolata</taxon>
        <taxon>Apicomplexa</taxon>
        <taxon>Aconoidasida</taxon>
        <taxon>Haemosporida</taxon>
        <taxon>Plasmodiidae</taxon>
        <taxon>Plasmodium</taxon>
        <taxon>Plasmodium (Plasmodium)</taxon>
    </lineage>
</organism>
<dbReference type="RefSeq" id="XP_008817400.1">
    <property type="nucleotide sequence ID" value="XM_008819178.1"/>
</dbReference>
<protein>
    <submittedName>
        <fullName evidence="2">Uncharacterized protein</fullName>
    </submittedName>
</protein>
<dbReference type="Proteomes" id="UP000030640">
    <property type="component" value="Unassembled WGS sequence"/>
</dbReference>
<evidence type="ECO:0000313" key="2">
    <source>
        <dbReference type="EMBL" id="EUD66116.1"/>
    </source>
</evidence>
<sequence length="437" mass="49868">MEKKLERGISIIRNLAQKYKKTILQRLNPKTQKNIQKKKTKKKKHTFKNLQKKQNDRKGKEEKMQKLDNYLINQEKELDFQENYSLFSKFNANADDLFYNPQEDKMATHLIRKKAEGKNGESKDTPVKDNFLDSLNSLKFKIKQEIQENNDLLSLQRRHKLRRSSQERLKGNSSWGTNRIATPRNNPKRALKKENGSNKEHINDVSTKMKKKRNCCEAEKCVSANCGQTCSTSFPHQMGDKNNGANPLLVNSREIIDDDFFQKDELFAEEESNTLVFGKNNFESIKKNVEVSMKENEQGRSGRMGEAEKALSAQFIQQCRNDQPISNQLGESCAYDFFKEDENNQDHQVASGKKGQSDIPQGGGSRLCTANPDDVGHITESAQGEKVAGKNISTPCAANPDLDFSLNGATPSKEDSCFDLFFNEPMATPTIFRRKRH</sequence>
<evidence type="ECO:0000256" key="1">
    <source>
        <dbReference type="SAM" id="MobiDB-lite"/>
    </source>
</evidence>
<feature type="region of interest" description="Disordered" evidence="1">
    <location>
        <begin position="163"/>
        <end position="200"/>
    </location>
</feature>
<dbReference type="VEuPathDB" id="PlasmoDB:C922_03586"/>